<dbReference type="Gene3D" id="2.180.10.10">
    <property type="entry name" value="RHS repeat-associated core"/>
    <property type="match status" value="1"/>
</dbReference>
<keyword evidence="2" id="KW-1185">Reference proteome</keyword>
<dbReference type="NCBIfam" id="TIGR03696">
    <property type="entry name" value="Rhs_assc_core"/>
    <property type="match status" value="1"/>
</dbReference>
<dbReference type="Proteomes" id="UP000809529">
    <property type="component" value="Unassembled WGS sequence"/>
</dbReference>
<dbReference type="InterPro" id="IPR022385">
    <property type="entry name" value="Rhs_assc_core"/>
</dbReference>
<sequence>MPSSLHHHTPALAAFDPRGLNVRSVAYHRLSSEDQIQARVSCQVYGSSGFLLEQWDPRLHRLRQREPHTRANQGSHFSLGGHLLLTRSVDAGRRWFLRGAAGHVLTRWDSRGGRQRYEFDQALRLTSTFEHGAHEARERCVEALSYTGSTAQDLAANRCGRLIRHDDACGTLHYDHYAFMGSLLSEQRTFRRALDPVDWPLSVFERDEALHAQRFTTTWQYDALGDVVAQIDAKGHCQHTVYGIDGLVRESALTLKDGVRQVLLDQRVCNASGRVQSERAGNNVMTVAHYCAFDERLERLVAYRAGQSHAPLQALAYEYDHVGNITHIRDDAQPVRWSSNTQVSPDSTYVYDSLYQLIRATGRENAHNGAGPALAPYVGFGATDDSVWRRYTQNYRYDEAGNLTHLQHQVSSGQGYSRTLEVAAGSNHGLLNIDPAHTPVNPGLGSGFDLNGNQHALLAGQTMHWTVANQLARVTLVRRDHGRDDEEVYGYDAAGQRARKVRTTLAGQRSHTQQVLYLPGLQVRHDTATGEQLNVITAQAGRCSVRVLQWDQHREQAIPDHQQRFSLTDQVGSSTLELNGQAQLLSQESYYPFGATAWWAAKNKAEAAYKTIRYAGKERDASGLYYYGFRYYAPWLQRWVSPDPAGDIEGLNVYAMVSNNPVSQTDNFGLNGAFADTRPERVQALDRFLRDSFPGTYLQTLDAFDHRYTAYTGPHAQVLDAVLAQGYSYEDIKMYNTSLNIRATRPANIMEGLSDIYIASSSYFNETARWLTNPAINPEPEMQLGSHEIVSKYEKMRPDDWSAYDPERSGMSDALSLLPAAAVSLFNRLIKSNPEGQATTYRGHRVSDMGLKALTAQAREGKTLRTEQFLSVSDKISVARSFALGTYDSRPGPLHPVMLTVKGTSAMVVNAPVDEAERVFALKTTFTIRPAGLSEMLVRTLVPSATHFVLQEVSVPKAQRKNLAFMTDPRGHFRS</sequence>
<reference evidence="1 2" key="1">
    <citation type="submission" date="2020-01" db="EMBL/GenBank/DDBJ databases">
        <title>Comparative genomics of meat spoilage bacteria.</title>
        <authorList>
            <person name="Hilgarth M."/>
            <person name="Vogel R.F."/>
        </authorList>
    </citation>
    <scope>NUCLEOTIDE SEQUENCE [LARGE SCALE GENOMIC DNA]</scope>
    <source>
        <strain evidence="1 2">TMW2.2077</strain>
    </source>
</reference>
<accession>A0ABS1ZBP8</accession>
<comment type="caution">
    <text evidence="1">The sequence shown here is derived from an EMBL/GenBank/DDBJ whole genome shotgun (WGS) entry which is preliminary data.</text>
</comment>
<proteinExistence type="predicted"/>
<organism evidence="1 2">
    <name type="scientific">Pseudomonas weihenstephanensis</name>
    <dbReference type="NCBI Taxonomy" id="1608994"/>
    <lineage>
        <taxon>Bacteria</taxon>
        <taxon>Pseudomonadati</taxon>
        <taxon>Pseudomonadota</taxon>
        <taxon>Gammaproteobacteria</taxon>
        <taxon>Pseudomonadales</taxon>
        <taxon>Pseudomonadaceae</taxon>
        <taxon>Pseudomonas</taxon>
    </lineage>
</organism>
<evidence type="ECO:0008006" key="3">
    <source>
        <dbReference type="Google" id="ProtNLM"/>
    </source>
</evidence>
<gene>
    <name evidence="1" type="ORF">GYN02_01695</name>
</gene>
<dbReference type="RefSeq" id="WP_203302041.1">
    <property type="nucleotide sequence ID" value="NZ_JAAEBW010000001.1"/>
</dbReference>
<dbReference type="InterPro" id="IPR050708">
    <property type="entry name" value="T6SS_VgrG/RHS"/>
</dbReference>
<dbReference type="Gene3D" id="3.90.176.10">
    <property type="entry name" value="Toxin ADP-ribosyltransferase, Chain A, domain 1"/>
    <property type="match status" value="1"/>
</dbReference>
<protein>
    <recommendedName>
        <fullName evidence="3">Toxin</fullName>
    </recommendedName>
</protein>
<evidence type="ECO:0000313" key="1">
    <source>
        <dbReference type="EMBL" id="MBM1193891.1"/>
    </source>
</evidence>
<dbReference type="PANTHER" id="PTHR32305">
    <property type="match status" value="1"/>
</dbReference>
<dbReference type="PANTHER" id="PTHR32305:SF15">
    <property type="entry name" value="PROTEIN RHSA-RELATED"/>
    <property type="match status" value="1"/>
</dbReference>
<evidence type="ECO:0000313" key="2">
    <source>
        <dbReference type="Proteomes" id="UP000809529"/>
    </source>
</evidence>
<dbReference type="EMBL" id="JAAEBW010000001">
    <property type="protein sequence ID" value="MBM1193891.1"/>
    <property type="molecule type" value="Genomic_DNA"/>
</dbReference>
<name>A0ABS1ZBP8_9PSED</name>